<evidence type="ECO:0000313" key="3">
    <source>
        <dbReference type="RefSeq" id="XP_033569511.1"/>
    </source>
</evidence>
<gene>
    <name evidence="1 3" type="ORF">BDZ99DRAFT_468985</name>
</gene>
<dbReference type="RefSeq" id="XP_033569511.1">
    <property type="nucleotide sequence ID" value="XM_033721395.1"/>
</dbReference>
<proteinExistence type="predicted"/>
<reference evidence="1 3" key="1">
    <citation type="journal article" date="2020" name="Stud. Mycol.">
        <title>101 Dothideomycetes genomes: a test case for predicting lifestyles and emergence of pathogens.</title>
        <authorList>
            <person name="Haridas S."/>
            <person name="Albert R."/>
            <person name="Binder M."/>
            <person name="Bloem J."/>
            <person name="Labutti K."/>
            <person name="Salamov A."/>
            <person name="Andreopoulos B."/>
            <person name="Baker S."/>
            <person name="Barry K."/>
            <person name="Bills G."/>
            <person name="Bluhm B."/>
            <person name="Cannon C."/>
            <person name="Castanera R."/>
            <person name="Culley D."/>
            <person name="Daum C."/>
            <person name="Ezra D."/>
            <person name="Gonzalez J."/>
            <person name="Henrissat B."/>
            <person name="Kuo A."/>
            <person name="Liang C."/>
            <person name="Lipzen A."/>
            <person name="Lutzoni F."/>
            <person name="Magnuson J."/>
            <person name="Mondo S."/>
            <person name="Nolan M."/>
            <person name="Ohm R."/>
            <person name="Pangilinan J."/>
            <person name="Park H.-J."/>
            <person name="Ramirez L."/>
            <person name="Alfaro M."/>
            <person name="Sun H."/>
            <person name="Tritt A."/>
            <person name="Yoshinaga Y."/>
            <person name="Zwiers L.-H."/>
            <person name="Turgeon B."/>
            <person name="Goodwin S."/>
            <person name="Spatafora J."/>
            <person name="Crous P."/>
            <person name="Grigoriev I."/>
        </authorList>
    </citation>
    <scope>NUCLEOTIDE SEQUENCE</scope>
    <source>
        <strain evidence="1 3">CBS 304.34</strain>
    </source>
</reference>
<accession>A0A6A6Y435</accession>
<dbReference type="OrthoDB" id="3792649at2759"/>
<evidence type="ECO:0000313" key="1">
    <source>
        <dbReference type="EMBL" id="KAF2802547.1"/>
    </source>
</evidence>
<dbReference type="AlphaFoldDB" id="A0A6A6Y435"/>
<dbReference type="Proteomes" id="UP000504636">
    <property type="component" value="Unplaced"/>
</dbReference>
<protein>
    <recommendedName>
        <fullName evidence="4">F-box domain-containing protein</fullName>
    </recommendedName>
</protein>
<name>A0A6A6Y435_9PEZI</name>
<reference evidence="3" key="3">
    <citation type="submission" date="2025-04" db="UniProtKB">
        <authorList>
            <consortium name="RefSeq"/>
        </authorList>
    </citation>
    <scope>IDENTIFICATION</scope>
    <source>
        <strain evidence="3">CBS 304.34</strain>
    </source>
</reference>
<evidence type="ECO:0000313" key="2">
    <source>
        <dbReference type="Proteomes" id="UP000504636"/>
    </source>
</evidence>
<dbReference type="GeneID" id="54462288"/>
<sequence>MAKDPKFGMKLLLNMYFSYAAWKSYPKRKAATQHNEVESQFYRLPVEVLVLIGDELSPLSTLRIRQTCRKLRYIFPPDLGLYPLSEMDWEISSLERAPPPAPESSGNILPIEPIPLTYRNQPPIFRIWCSACTSRHPAYLFSVKQRSCPPLERLCLGTENKFRLCGHKSFTHKELELLITPGGEYTCKHEDHLVESDIVRGRYYPSISLPLTQLSSDGVTMIPEDYRSDSWLPITRIPVGTATSESMAKVQIALGELGKAGVEICPHIRPNDDSVLEAVKKAIVQETHRTDWSGTDSRAGSRDLLFYVINRTVNHRKLLCKTINCHCWVYIYKYRPLINEGWEWIVLHASKRWKRSTPIEEEWIGTVSSEWIGLNQYPGRRHLYWMRWEQNLNDDPIDGDWFKEQHELIFNQAMVDLKADCRAE</sequence>
<evidence type="ECO:0008006" key="4">
    <source>
        <dbReference type="Google" id="ProtNLM"/>
    </source>
</evidence>
<organism evidence="1">
    <name type="scientific">Mytilinidion resinicola</name>
    <dbReference type="NCBI Taxonomy" id="574789"/>
    <lineage>
        <taxon>Eukaryota</taxon>
        <taxon>Fungi</taxon>
        <taxon>Dikarya</taxon>
        <taxon>Ascomycota</taxon>
        <taxon>Pezizomycotina</taxon>
        <taxon>Dothideomycetes</taxon>
        <taxon>Pleosporomycetidae</taxon>
        <taxon>Mytilinidiales</taxon>
        <taxon>Mytilinidiaceae</taxon>
        <taxon>Mytilinidion</taxon>
    </lineage>
</organism>
<keyword evidence="2" id="KW-1185">Reference proteome</keyword>
<dbReference type="EMBL" id="MU003723">
    <property type="protein sequence ID" value="KAF2802547.1"/>
    <property type="molecule type" value="Genomic_DNA"/>
</dbReference>
<reference evidence="3" key="2">
    <citation type="submission" date="2020-04" db="EMBL/GenBank/DDBJ databases">
        <authorList>
            <consortium name="NCBI Genome Project"/>
        </authorList>
    </citation>
    <scope>NUCLEOTIDE SEQUENCE</scope>
    <source>
        <strain evidence="3">CBS 304.34</strain>
    </source>
</reference>